<dbReference type="PANTHER" id="PTHR42953:SF3">
    <property type="entry name" value="HIGH-AFFINITY ZINC UPTAKE SYSTEM PROTEIN ZNUA"/>
    <property type="match status" value="1"/>
</dbReference>
<dbReference type="PRINTS" id="PR00691">
    <property type="entry name" value="ADHESINB"/>
</dbReference>
<reference evidence="5 6" key="1">
    <citation type="journal article" date="2014" name="Mol. Biol. Evol.">
        <title>Massive expansion of Ubiquitination-related gene families within the Chlamydiae.</title>
        <authorList>
            <person name="Domman D."/>
            <person name="Collingro A."/>
            <person name="Lagkouvardos I."/>
            <person name="Gehre L."/>
            <person name="Weinmaier T."/>
            <person name="Rattei T."/>
            <person name="Subtil A."/>
            <person name="Horn M."/>
        </authorList>
    </citation>
    <scope>NUCLEOTIDE SEQUENCE [LARGE SCALE GENOMIC DNA]</scope>
    <source>
        <strain evidence="5 6">OEW1</strain>
    </source>
</reference>
<gene>
    <name evidence="5" type="ORF">DB43_HG00110</name>
</gene>
<dbReference type="PRINTS" id="PR00690">
    <property type="entry name" value="ADHESNFAMILY"/>
</dbReference>
<evidence type="ECO:0000256" key="4">
    <source>
        <dbReference type="RuleBase" id="RU003512"/>
    </source>
</evidence>
<evidence type="ECO:0000256" key="1">
    <source>
        <dbReference type="ARBA" id="ARBA00011028"/>
    </source>
</evidence>
<dbReference type="GO" id="GO:0030001">
    <property type="term" value="P:metal ion transport"/>
    <property type="evidence" value="ECO:0007669"/>
    <property type="project" value="InterPro"/>
</dbReference>
<sequence>MNIERRMQIAFISILAFFSLIFSGTPLQAKPTVLVTIAPHKFFAEKIAGDTVDVQLMIPAGADAHTYEPTPRQVMSASTADIWFFIGEAFESRAKNALLTHKPSLLLVDMRQGVEMISATSHCEHHHGCCHASGEDLHFWLSPKEAQQQAKTIASALIEKYPANTEFYKQNLLQFLEELDALDVKVREILKDSKNSVIMVAHPAYAYFARDYQLIQLPIEFEGKDPSPQQLTKVIARARKENIKTVFSQVQYPNKVAQLIANEVNARVVILDPYAEDYLCNVELIARHFAEN</sequence>
<dbReference type="InterPro" id="IPR006127">
    <property type="entry name" value="ZnuA-like"/>
</dbReference>
<name>A0A0C1C6T3_9BACT</name>
<dbReference type="GO" id="GO:0007155">
    <property type="term" value="P:cell adhesion"/>
    <property type="evidence" value="ECO:0007669"/>
    <property type="project" value="InterPro"/>
</dbReference>
<dbReference type="InterPro" id="IPR006128">
    <property type="entry name" value="Lipoprotein_PsaA-like"/>
</dbReference>
<dbReference type="AlphaFoldDB" id="A0A0C1C6T3"/>
<accession>A0A0C1C6T3</accession>
<proteinExistence type="inferred from homology"/>
<comment type="similarity">
    <text evidence="1 4">Belongs to the bacterial solute-binding protein 9 family.</text>
</comment>
<dbReference type="PATRIC" id="fig|83552.4.peg.2017"/>
<dbReference type="Proteomes" id="UP000031307">
    <property type="component" value="Unassembled WGS sequence"/>
</dbReference>
<dbReference type="EMBL" id="JSAM01000102">
    <property type="protein sequence ID" value="KIA76865.1"/>
    <property type="molecule type" value="Genomic_DNA"/>
</dbReference>
<dbReference type="Gene3D" id="3.40.50.1980">
    <property type="entry name" value="Nitrogenase molybdenum iron protein domain"/>
    <property type="match status" value="2"/>
</dbReference>
<keyword evidence="3" id="KW-0732">Signal</keyword>
<protein>
    <submittedName>
        <fullName evidence="5">Putative periplasmic metal-binding protein</fullName>
    </submittedName>
</protein>
<dbReference type="GO" id="GO:0046872">
    <property type="term" value="F:metal ion binding"/>
    <property type="evidence" value="ECO:0007669"/>
    <property type="project" value="InterPro"/>
</dbReference>
<dbReference type="InterPro" id="IPR050492">
    <property type="entry name" value="Bact_metal-bind_prot9"/>
</dbReference>
<dbReference type="InterPro" id="IPR006129">
    <property type="entry name" value="AdhesinB"/>
</dbReference>
<comment type="caution">
    <text evidence="5">The sequence shown here is derived from an EMBL/GenBank/DDBJ whole genome shotgun (WGS) entry which is preliminary data.</text>
</comment>
<evidence type="ECO:0000313" key="5">
    <source>
        <dbReference type="EMBL" id="KIA76865.1"/>
    </source>
</evidence>
<evidence type="ECO:0000313" key="6">
    <source>
        <dbReference type="Proteomes" id="UP000031307"/>
    </source>
</evidence>
<dbReference type="PANTHER" id="PTHR42953">
    <property type="entry name" value="HIGH-AFFINITY ZINC UPTAKE SYSTEM PROTEIN ZNUA-RELATED"/>
    <property type="match status" value="1"/>
</dbReference>
<dbReference type="Pfam" id="PF01297">
    <property type="entry name" value="ZnuA"/>
    <property type="match status" value="1"/>
</dbReference>
<dbReference type="SUPFAM" id="SSF53807">
    <property type="entry name" value="Helical backbone' metal receptor"/>
    <property type="match status" value="1"/>
</dbReference>
<keyword evidence="2 4" id="KW-0813">Transport</keyword>
<evidence type="ECO:0000256" key="2">
    <source>
        <dbReference type="ARBA" id="ARBA00022448"/>
    </source>
</evidence>
<organism evidence="5 6">
    <name type="scientific">Parachlamydia acanthamoebae</name>
    <dbReference type="NCBI Taxonomy" id="83552"/>
    <lineage>
        <taxon>Bacteria</taxon>
        <taxon>Pseudomonadati</taxon>
        <taxon>Chlamydiota</taxon>
        <taxon>Chlamydiia</taxon>
        <taxon>Parachlamydiales</taxon>
        <taxon>Parachlamydiaceae</taxon>
        <taxon>Parachlamydia</taxon>
    </lineage>
</organism>
<evidence type="ECO:0000256" key="3">
    <source>
        <dbReference type="ARBA" id="ARBA00022729"/>
    </source>
</evidence>